<dbReference type="AlphaFoldDB" id="A0A8J8MMW9"/>
<dbReference type="KEGG" id="vpy:HZI73_22190"/>
<dbReference type="RefSeq" id="WP_212695541.1">
    <property type="nucleotide sequence ID" value="NZ_CP058649.1"/>
</dbReference>
<keyword evidence="2" id="KW-1185">Reference proteome</keyword>
<protein>
    <submittedName>
        <fullName evidence="1">Uncharacterized protein</fullName>
    </submittedName>
</protein>
<dbReference type="EMBL" id="CP058649">
    <property type="protein sequence ID" value="QUI24842.1"/>
    <property type="molecule type" value="Genomic_DNA"/>
</dbReference>
<proteinExistence type="predicted"/>
<evidence type="ECO:0000313" key="2">
    <source>
        <dbReference type="Proteomes" id="UP000683246"/>
    </source>
</evidence>
<organism evidence="1 2">
    <name type="scientific">Vallitalea pronyensis</name>
    <dbReference type="NCBI Taxonomy" id="1348613"/>
    <lineage>
        <taxon>Bacteria</taxon>
        <taxon>Bacillati</taxon>
        <taxon>Bacillota</taxon>
        <taxon>Clostridia</taxon>
        <taxon>Lachnospirales</taxon>
        <taxon>Vallitaleaceae</taxon>
        <taxon>Vallitalea</taxon>
    </lineage>
</organism>
<reference evidence="1" key="1">
    <citation type="submission" date="2020-07" db="EMBL/GenBank/DDBJ databases">
        <title>Vallitalea pronyensis genome.</title>
        <authorList>
            <person name="Postec A."/>
        </authorList>
    </citation>
    <scope>NUCLEOTIDE SEQUENCE</scope>
    <source>
        <strain evidence="1">FatNI3</strain>
    </source>
</reference>
<evidence type="ECO:0000313" key="1">
    <source>
        <dbReference type="EMBL" id="QUI24842.1"/>
    </source>
</evidence>
<accession>A0A8J8MMW9</accession>
<dbReference type="Proteomes" id="UP000683246">
    <property type="component" value="Chromosome"/>
</dbReference>
<gene>
    <name evidence="1" type="ORF">HZI73_22190</name>
</gene>
<name>A0A8J8MMW9_9FIRM</name>
<sequence>MEKYGKKIVSEKMVDRNSLCHCDNKTNGCINSIQSNPIININIYISDLNTTYFHKKRGEKLAYCDGSVNHIIIKPNICVTNSIHGLEVNEVIIENEDEIANESHENINTNVSESEECDKATDSINCIVVEPNIKVDTDISGLTTTITV</sequence>